<keyword evidence="1" id="KW-0732">Signal</keyword>
<comment type="caution">
    <text evidence="2">The sequence shown here is derived from an EMBL/GenBank/DDBJ whole genome shotgun (WGS) entry which is preliminary data.</text>
</comment>
<reference evidence="2" key="1">
    <citation type="submission" date="2023-10" db="EMBL/GenBank/DDBJ databases">
        <authorList>
            <person name="Chen Y."/>
            <person name="Shah S."/>
            <person name="Dougan E. K."/>
            <person name="Thang M."/>
            <person name="Chan C."/>
        </authorList>
    </citation>
    <scope>NUCLEOTIDE SEQUENCE [LARGE SCALE GENOMIC DNA]</scope>
</reference>
<sequence length="322" mass="35208">MLLVVPILLRSPFLLEALRGPPSRTPSAIPAMPRSAAVLLLLLALPRALGLQLQEGADPDPEQAREDELKYSTVTGPASGDPKILGLYGKRFQIHRPGDHALLVVPNAKKRHGSLLEVSALVKELEIGDPCLLFIKKITLTGSWLGGTTVQVRAQGTSSDFALKVDPKKHDSPWKPFKNMTGWEQFIHKDEGSGMVTTVKGVIGRREGHSEDIKGPFEHRFLFRVGTEDQKAKKLEIDVSMPKPGRQYLTVKVAHVKGLGEERSKSLQGLLGLDSKAVTKSYETHQKSLEVREECKDSATGTKASELLALSGGLSRAIAHWE</sequence>
<name>A0ABN9VL62_9DINO</name>
<keyword evidence="3" id="KW-1185">Reference proteome</keyword>
<dbReference type="EMBL" id="CAUYUJ010017356">
    <property type="protein sequence ID" value="CAK0874062.1"/>
    <property type="molecule type" value="Genomic_DNA"/>
</dbReference>
<organism evidence="2 3">
    <name type="scientific">Prorocentrum cordatum</name>
    <dbReference type="NCBI Taxonomy" id="2364126"/>
    <lineage>
        <taxon>Eukaryota</taxon>
        <taxon>Sar</taxon>
        <taxon>Alveolata</taxon>
        <taxon>Dinophyceae</taxon>
        <taxon>Prorocentrales</taxon>
        <taxon>Prorocentraceae</taxon>
        <taxon>Prorocentrum</taxon>
    </lineage>
</organism>
<evidence type="ECO:0000256" key="1">
    <source>
        <dbReference type="SAM" id="SignalP"/>
    </source>
</evidence>
<gene>
    <name evidence="2" type="ORF">PCOR1329_LOCUS59085</name>
</gene>
<feature type="signal peptide" evidence="1">
    <location>
        <begin position="1"/>
        <end position="50"/>
    </location>
</feature>
<dbReference type="Proteomes" id="UP001189429">
    <property type="component" value="Unassembled WGS sequence"/>
</dbReference>
<proteinExistence type="predicted"/>
<evidence type="ECO:0000313" key="3">
    <source>
        <dbReference type="Proteomes" id="UP001189429"/>
    </source>
</evidence>
<feature type="chain" id="PRO_5046260616" evidence="1">
    <location>
        <begin position="51"/>
        <end position="322"/>
    </location>
</feature>
<protein>
    <submittedName>
        <fullName evidence="2">Uncharacterized protein</fullName>
    </submittedName>
</protein>
<evidence type="ECO:0000313" key="2">
    <source>
        <dbReference type="EMBL" id="CAK0874062.1"/>
    </source>
</evidence>
<accession>A0ABN9VL62</accession>